<sequence length="180" mass="19948">MNNETKTSPPRFFITASTTTTASSMALTALFLISALFFLAFFSICARRLLSPSSSTHLRRSPLPISNPNRNRGVDPEILKAMTVVRIERGEEWCVVCLGELAEKEMVKVIAGCGHGFHPACIDAWLGIHGSCPLCRCTEILEFGDGDGGGEEKRRAMGRSRSGEWSRIERTMFLRRTCSF</sequence>
<dbReference type="EMBL" id="CM037012">
    <property type="protein sequence ID" value="KAH7690775.1"/>
    <property type="molecule type" value="Genomic_DNA"/>
</dbReference>
<accession>A0ACB7WRG7</accession>
<evidence type="ECO:0000313" key="2">
    <source>
        <dbReference type="Proteomes" id="UP000827976"/>
    </source>
</evidence>
<organism evidence="1 2">
    <name type="scientific">Dioscorea alata</name>
    <name type="common">Purple yam</name>
    <dbReference type="NCBI Taxonomy" id="55571"/>
    <lineage>
        <taxon>Eukaryota</taxon>
        <taxon>Viridiplantae</taxon>
        <taxon>Streptophyta</taxon>
        <taxon>Embryophyta</taxon>
        <taxon>Tracheophyta</taxon>
        <taxon>Spermatophyta</taxon>
        <taxon>Magnoliopsida</taxon>
        <taxon>Liliopsida</taxon>
        <taxon>Dioscoreales</taxon>
        <taxon>Dioscoreaceae</taxon>
        <taxon>Dioscorea</taxon>
    </lineage>
</organism>
<evidence type="ECO:0000313" key="1">
    <source>
        <dbReference type="EMBL" id="KAH7690775.1"/>
    </source>
</evidence>
<protein>
    <submittedName>
        <fullName evidence="1">Zinc finger RING/FYVE/PHD-type protein</fullName>
    </submittedName>
</protein>
<dbReference type="Proteomes" id="UP000827976">
    <property type="component" value="Chromosome 2"/>
</dbReference>
<reference evidence="2" key="1">
    <citation type="journal article" date="2022" name="Nat. Commun.">
        <title>Chromosome evolution and the genetic basis of agronomically important traits in greater yam.</title>
        <authorList>
            <person name="Bredeson J.V."/>
            <person name="Lyons J.B."/>
            <person name="Oniyinde I.O."/>
            <person name="Okereke N.R."/>
            <person name="Kolade O."/>
            <person name="Nnabue I."/>
            <person name="Nwadili C.O."/>
            <person name="Hribova E."/>
            <person name="Parker M."/>
            <person name="Nwogha J."/>
            <person name="Shu S."/>
            <person name="Carlson J."/>
            <person name="Kariba R."/>
            <person name="Muthemba S."/>
            <person name="Knop K."/>
            <person name="Barton G.J."/>
            <person name="Sherwood A.V."/>
            <person name="Lopez-Montes A."/>
            <person name="Asiedu R."/>
            <person name="Jamnadass R."/>
            <person name="Muchugi A."/>
            <person name="Goodstein D."/>
            <person name="Egesi C.N."/>
            <person name="Featherston J."/>
            <person name="Asfaw A."/>
            <person name="Simpson G.G."/>
            <person name="Dolezel J."/>
            <person name="Hendre P.S."/>
            <person name="Van Deynze A."/>
            <person name="Kumar P.L."/>
            <person name="Obidiegwu J.E."/>
            <person name="Bhattacharjee R."/>
            <person name="Rokhsar D.S."/>
        </authorList>
    </citation>
    <scope>NUCLEOTIDE SEQUENCE [LARGE SCALE GENOMIC DNA]</scope>
    <source>
        <strain evidence="2">cv. TDa95/00328</strain>
    </source>
</reference>
<name>A0ACB7WRG7_DIOAL</name>
<keyword evidence="2" id="KW-1185">Reference proteome</keyword>
<comment type="caution">
    <text evidence="1">The sequence shown here is derived from an EMBL/GenBank/DDBJ whole genome shotgun (WGS) entry which is preliminary data.</text>
</comment>
<proteinExistence type="predicted"/>
<gene>
    <name evidence="1" type="ORF">IHE45_02G072200</name>
</gene>